<name>A0A235F691_9BACL</name>
<keyword evidence="3" id="KW-1185">Reference proteome</keyword>
<evidence type="ECO:0000313" key="3">
    <source>
        <dbReference type="Proteomes" id="UP000215059"/>
    </source>
</evidence>
<gene>
    <name evidence="2" type="ORF">CGZ90_14825</name>
</gene>
<reference evidence="2 3" key="1">
    <citation type="submission" date="2017-07" db="EMBL/GenBank/DDBJ databases">
        <title>Fictibacillus sp. nov. GDSW-R2A3 Genome sequencing and assembly.</title>
        <authorList>
            <person name="Mayilraj S."/>
        </authorList>
    </citation>
    <scope>NUCLEOTIDE SEQUENCE [LARGE SCALE GENOMIC DNA]</scope>
    <source>
        <strain evidence="2 3">GDSW-R2A3</strain>
    </source>
</reference>
<dbReference type="AlphaFoldDB" id="A0A235F691"/>
<keyword evidence="1" id="KW-0812">Transmembrane</keyword>
<dbReference type="Proteomes" id="UP000215059">
    <property type="component" value="Unassembled WGS sequence"/>
</dbReference>
<dbReference type="EMBL" id="NOII01000010">
    <property type="protein sequence ID" value="OYD56826.1"/>
    <property type="molecule type" value="Genomic_DNA"/>
</dbReference>
<keyword evidence="1" id="KW-1133">Transmembrane helix</keyword>
<sequence length="63" mass="7136">MWFVTLLLLAAGCFLLVRMGLSLTAVSRYSFRNRSVQRKKISAFLIGFLGVILVIFSMYLFVG</sequence>
<evidence type="ECO:0000256" key="1">
    <source>
        <dbReference type="SAM" id="Phobius"/>
    </source>
</evidence>
<organism evidence="2 3">
    <name type="scientific">Fictibacillus aquaticus</name>
    <dbReference type="NCBI Taxonomy" id="2021314"/>
    <lineage>
        <taxon>Bacteria</taxon>
        <taxon>Bacillati</taxon>
        <taxon>Bacillota</taxon>
        <taxon>Bacilli</taxon>
        <taxon>Bacillales</taxon>
        <taxon>Fictibacillaceae</taxon>
        <taxon>Fictibacillus</taxon>
    </lineage>
</organism>
<accession>A0A235F691</accession>
<proteinExistence type="predicted"/>
<protein>
    <submittedName>
        <fullName evidence="2">Uncharacterized protein</fullName>
    </submittedName>
</protein>
<comment type="caution">
    <text evidence="2">The sequence shown here is derived from an EMBL/GenBank/DDBJ whole genome shotgun (WGS) entry which is preliminary data.</text>
</comment>
<feature type="transmembrane region" description="Helical" evidence="1">
    <location>
        <begin position="40"/>
        <end position="62"/>
    </location>
</feature>
<keyword evidence="1" id="KW-0472">Membrane</keyword>
<evidence type="ECO:0000313" key="2">
    <source>
        <dbReference type="EMBL" id="OYD56826.1"/>
    </source>
</evidence>
<dbReference type="RefSeq" id="WP_094253315.1">
    <property type="nucleotide sequence ID" value="NZ_JBHLXL010000001.1"/>
</dbReference>